<dbReference type="GO" id="GO:0003735">
    <property type="term" value="F:structural constituent of ribosome"/>
    <property type="evidence" value="ECO:0007669"/>
    <property type="project" value="TreeGrafter"/>
</dbReference>
<dbReference type="Pfam" id="PF10245">
    <property type="entry name" value="MRP-S22"/>
    <property type="match status" value="1"/>
</dbReference>
<protein>
    <submittedName>
        <fullName evidence="2">Mitochondrial 28S ribosomal protein S22</fullName>
    </submittedName>
</protein>
<sequence>MAALRLFSRCLALKKYDSLPNIAPVSIIFNRTLKYLPKEYNETDPAPLFFNGEIQSLLKTLTRVNLNKVYRRRKLGQKKLDLPTYKFVTDEQLQEMMKDAEVKADELLQMPPVLKIRGVRDRVLSRDPALQGYDAATYIFTDITFGIKNIDRIIIAREPDGTLREADWPLRDRMNQVYFPLPGRELKPPLMFQDNYLEKLLTRKEYEFILDRSCIQFEPDDLDYQRVTTITYQHVNDNNDFEILRSTRHFGPLAFFLLWHKEIDNLLLDLIQSSQIQEANVLLQLYEKFHKVELNVTGLQNTEALEKYIKEFSNKRGSLELAVQAYKELEEEKKQMERDLKHVHGVA</sequence>
<comment type="caution">
    <text evidence="2">The sequence shown here is derived from an EMBL/GenBank/DDBJ whole genome shotgun (WGS) entry which is preliminary data.</text>
</comment>
<reference evidence="2 3" key="1">
    <citation type="journal article" date="2024" name="BMC Genomics">
        <title>De novo assembly and annotation of Popillia japonica's genome with initial clues to its potential as an invasive pest.</title>
        <authorList>
            <person name="Cucini C."/>
            <person name="Boschi S."/>
            <person name="Funari R."/>
            <person name="Cardaioli E."/>
            <person name="Iannotti N."/>
            <person name="Marturano G."/>
            <person name="Paoli F."/>
            <person name="Bruttini M."/>
            <person name="Carapelli A."/>
            <person name="Frati F."/>
            <person name="Nardi F."/>
        </authorList>
    </citation>
    <scope>NUCLEOTIDE SEQUENCE [LARGE SCALE GENOMIC DNA]</scope>
    <source>
        <strain evidence="2">DMR45628</strain>
    </source>
</reference>
<dbReference type="GO" id="GO:0005763">
    <property type="term" value="C:mitochondrial small ribosomal subunit"/>
    <property type="evidence" value="ECO:0007669"/>
    <property type="project" value="TreeGrafter"/>
</dbReference>
<dbReference type="PANTHER" id="PTHR13071:SF4">
    <property type="entry name" value="SMALL RIBOSOMAL SUBUNIT PROTEIN MS22"/>
    <property type="match status" value="1"/>
</dbReference>
<dbReference type="EMBL" id="JASPKY010000014">
    <property type="protein sequence ID" value="KAK9753397.1"/>
    <property type="molecule type" value="Genomic_DNA"/>
</dbReference>
<name>A0AAW1N4I9_POPJA</name>
<keyword evidence="1" id="KW-0175">Coiled coil</keyword>
<keyword evidence="2" id="KW-0689">Ribosomal protein</keyword>
<evidence type="ECO:0000256" key="1">
    <source>
        <dbReference type="SAM" id="Coils"/>
    </source>
</evidence>
<dbReference type="Proteomes" id="UP001458880">
    <property type="component" value="Unassembled WGS sequence"/>
</dbReference>
<evidence type="ECO:0000313" key="2">
    <source>
        <dbReference type="EMBL" id="KAK9753397.1"/>
    </source>
</evidence>
<organism evidence="2 3">
    <name type="scientific">Popillia japonica</name>
    <name type="common">Japanese beetle</name>
    <dbReference type="NCBI Taxonomy" id="7064"/>
    <lineage>
        <taxon>Eukaryota</taxon>
        <taxon>Metazoa</taxon>
        <taxon>Ecdysozoa</taxon>
        <taxon>Arthropoda</taxon>
        <taxon>Hexapoda</taxon>
        <taxon>Insecta</taxon>
        <taxon>Pterygota</taxon>
        <taxon>Neoptera</taxon>
        <taxon>Endopterygota</taxon>
        <taxon>Coleoptera</taxon>
        <taxon>Polyphaga</taxon>
        <taxon>Scarabaeiformia</taxon>
        <taxon>Scarabaeidae</taxon>
        <taxon>Rutelinae</taxon>
        <taxon>Popillia</taxon>
    </lineage>
</organism>
<feature type="coiled-coil region" evidence="1">
    <location>
        <begin position="319"/>
        <end position="346"/>
    </location>
</feature>
<keyword evidence="2" id="KW-0687">Ribonucleoprotein</keyword>
<evidence type="ECO:0000313" key="3">
    <source>
        <dbReference type="Proteomes" id="UP001458880"/>
    </source>
</evidence>
<dbReference type="InterPro" id="IPR019374">
    <property type="entry name" value="Ribosomal_mS22"/>
</dbReference>
<proteinExistence type="predicted"/>
<gene>
    <name evidence="2" type="ORF">QE152_g3470</name>
</gene>
<dbReference type="AlphaFoldDB" id="A0AAW1N4I9"/>
<dbReference type="PANTHER" id="PTHR13071">
    <property type="entry name" value="MITOCHONDRIAL 28S RIBOSOMAL PROTEIN S22"/>
    <property type="match status" value="1"/>
</dbReference>
<keyword evidence="3" id="KW-1185">Reference proteome</keyword>
<accession>A0AAW1N4I9</accession>